<evidence type="ECO:0000313" key="4">
    <source>
        <dbReference type="Proteomes" id="UP000268007"/>
    </source>
</evidence>
<gene>
    <name evidence="3" type="ORF">BDD43_5064</name>
</gene>
<dbReference type="GO" id="GO:0004792">
    <property type="term" value="F:thiosulfate-cyanide sulfurtransferase activity"/>
    <property type="evidence" value="ECO:0007669"/>
    <property type="project" value="TreeGrafter"/>
</dbReference>
<dbReference type="Proteomes" id="UP000268007">
    <property type="component" value="Unassembled WGS sequence"/>
</dbReference>
<dbReference type="GO" id="GO:0005829">
    <property type="term" value="C:cytosol"/>
    <property type="evidence" value="ECO:0007669"/>
    <property type="project" value="TreeGrafter"/>
</dbReference>
<feature type="domain" description="Rhodanese" evidence="2">
    <location>
        <begin position="268"/>
        <end position="346"/>
    </location>
</feature>
<comment type="similarity">
    <text evidence="1">Belongs to the HesA/MoeB/ThiF family.</text>
</comment>
<dbReference type="OrthoDB" id="9804286at2"/>
<dbReference type="CDD" id="cd00158">
    <property type="entry name" value="RHOD"/>
    <property type="match status" value="1"/>
</dbReference>
<evidence type="ECO:0000259" key="2">
    <source>
        <dbReference type="PROSITE" id="PS50206"/>
    </source>
</evidence>
<dbReference type="SUPFAM" id="SSF69572">
    <property type="entry name" value="Activating enzymes of the ubiquitin-like proteins"/>
    <property type="match status" value="1"/>
</dbReference>
<dbReference type="InterPro" id="IPR035985">
    <property type="entry name" value="Ubiquitin-activating_enz"/>
</dbReference>
<dbReference type="FunFam" id="3.40.50.720:FF:000080">
    <property type="entry name" value="Thiazole biosynthesis adenylyltransferase ThiF"/>
    <property type="match status" value="1"/>
</dbReference>
<dbReference type="Pfam" id="PF00581">
    <property type="entry name" value="Rhodanese"/>
    <property type="match status" value="1"/>
</dbReference>
<dbReference type="PANTHER" id="PTHR10953">
    <property type="entry name" value="UBIQUITIN-ACTIVATING ENZYME E1"/>
    <property type="match status" value="1"/>
</dbReference>
<evidence type="ECO:0000313" key="3">
    <source>
        <dbReference type="EMBL" id="RKR84811.1"/>
    </source>
</evidence>
<keyword evidence="4" id="KW-1185">Reference proteome</keyword>
<dbReference type="EMBL" id="RBKU01000001">
    <property type="protein sequence ID" value="RKR84811.1"/>
    <property type="molecule type" value="Genomic_DNA"/>
</dbReference>
<protein>
    <submittedName>
        <fullName evidence="3">Adenylyltransferase/sulfurtransferase</fullName>
    </submittedName>
</protein>
<keyword evidence="3" id="KW-0548">Nucleotidyltransferase</keyword>
<dbReference type="PANTHER" id="PTHR10953:SF102">
    <property type="entry name" value="ADENYLYLTRANSFERASE AND SULFURTRANSFERASE MOCS3"/>
    <property type="match status" value="1"/>
</dbReference>
<keyword evidence="3" id="KW-0808">Transferase</keyword>
<dbReference type="Gene3D" id="3.40.250.10">
    <property type="entry name" value="Rhodanese-like domain"/>
    <property type="match status" value="1"/>
</dbReference>
<dbReference type="GO" id="GO:0016779">
    <property type="term" value="F:nucleotidyltransferase activity"/>
    <property type="evidence" value="ECO:0007669"/>
    <property type="project" value="UniProtKB-KW"/>
</dbReference>
<dbReference type="GO" id="GO:0008146">
    <property type="term" value="F:sulfotransferase activity"/>
    <property type="evidence" value="ECO:0007669"/>
    <property type="project" value="TreeGrafter"/>
</dbReference>
<name>A0A495J7U2_9SPHI</name>
<dbReference type="SMART" id="SM00450">
    <property type="entry name" value="RHOD"/>
    <property type="match status" value="1"/>
</dbReference>
<organism evidence="3 4">
    <name type="scientific">Mucilaginibacter gracilis</name>
    <dbReference type="NCBI Taxonomy" id="423350"/>
    <lineage>
        <taxon>Bacteria</taxon>
        <taxon>Pseudomonadati</taxon>
        <taxon>Bacteroidota</taxon>
        <taxon>Sphingobacteriia</taxon>
        <taxon>Sphingobacteriales</taxon>
        <taxon>Sphingobacteriaceae</taxon>
        <taxon>Mucilaginibacter</taxon>
    </lineage>
</organism>
<dbReference type="GO" id="GO:0008641">
    <property type="term" value="F:ubiquitin-like modifier activating enzyme activity"/>
    <property type="evidence" value="ECO:0007669"/>
    <property type="project" value="InterPro"/>
</dbReference>
<dbReference type="PROSITE" id="PS50206">
    <property type="entry name" value="RHODANESE_3"/>
    <property type="match status" value="1"/>
</dbReference>
<dbReference type="InterPro" id="IPR036873">
    <property type="entry name" value="Rhodanese-like_dom_sf"/>
</dbReference>
<dbReference type="CDD" id="cd00757">
    <property type="entry name" value="ThiF_MoeB_HesA_family"/>
    <property type="match status" value="1"/>
</dbReference>
<comment type="caution">
    <text evidence="3">The sequence shown here is derived from an EMBL/GenBank/DDBJ whole genome shotgun (WGS) entry which is preliminary data.</text>
</comment>
<dbReference type="InterPro" id="IPR000594">
    <property type="entry name" value="ThiF_NAD_FAD-bd"/>
</dbReference>
<dbReference type="InterPro" id="IPR045886">
    <property type="entry name" value="ThiF/MoeB/HesA"/>
</dbReference>
<dbReference type="RefSeq" id="WP_121200691.1">
    <property type="nucleotide sequence ID" value="NZ_RBKU01000001.1"/>
</dbReference>
<dbReference type="AlphaFoldDB" id="A0A495J7U2"/>
<proteinExistence type="inferred from homology"/>
<accession>A0A495J7U2</accession>
<sequence>MTEAAKTYYQSHSKLNFIGTNGQLKINDAKVLVVGAGGLGCPCLLYLAGCGVGTIGIADFDTVSVTNLHRQIIYNYEDVGQSKVAVAKTRLLQHNPFIRINVHRLQVDETNVLELIEQYDIIVDGTDNFAVRYLINDACVYLNKPLVYGAIYQTEGHVTVFNYQNSATLRCLFAEPDAETYVPNCADVGAYNIITNIIGVMMAGEAIKVILQNPDVLANKLATYNAVSVELKTINYKPNPQSRTTSKIRFEQTTGPIEISPELFATLHPGSYHLIDVREDWERDNHHIGGQHIPLKALTNHNFSELLKNQQIILYCQVGARSQAAAQFMRKLGYTNALSLKGGLNGIG</sequence>
<dbReference type="Gene3D" id="3.40.50.720">
    <property type="entry name" value="NAD(P)-binding Rossmann-like Domain"/>
    <property type="match status" value="1"/>
</dbReference>
<reference evidence="3 4" key="1">
    <citation type="submission" date="2018-10" db="EMBL/GenBank/DDBJ databases">
        <title>Genomic Encyclopedia of Archaeal and Bacterial Type Strains, Phase II (KMG-II): from individual species to whole genera.</title>
        <authorList>
            <person name="Goeker M."/>
        </authorList>
    </citation>
    <scope>NUCLEOTIDE SEQUENCE [LARGE SCALE GENOMIC DNA]</scope>
    <source>
        <strain evidence="3 4">DSM 18602</strain>
    </source>
</reference>
<dbReference type="InterPro" id="IPR001763">
    <property type="entry name" value="Rhodanese-like_dom"/>
</dbReference>
<dbReference type="Pfam" id="PF00899">
    <property type="entry name" value="ThiF"/>
    <property type="match status" value="1"/>
</dbReference>
<evidence type="ECO:0000256" key="1">
    <source>
        <dbReference type="ARBA" id="ARBA00009919"/>
    </source>
</evidence>